<organism evidence="2">
    <name type="scientific">Arion vulgaris</name>
    <dbReference type="NCBI Taxonomy" id="1028688"/>
    <lineage>
        <taxon>Eukaryota</taxon>
        <taxon>Metazoa</taxon>
        <taxon>Spiralia</taxon>
        <taxon>Lophotrochozoa</taxon>
        <taxon>Mollusca</taxon>
        <taxon>Gastropoda</taxon>
        <taxon>Heterobranchia</taxon>
        <taxon>Euthyneura</taxon>
        <taxon>Panpulmonata</taxon>
        <taxon>Eupulmonata</taxon>
        <taxon>Stylommatophora</taxon>
        <taxon>Helicina</taxon>
        <taxon>Arionoidea</taxon>
        <taxon>Arionidae</taxon>
        <taxon>Arion</taxon>
    </lineage>
</organism>
<proteinExistence type="predicted"/>
<feature type="non-terminal residue" evidence="2">
    <location>
        <position position="161"/>
    </location>
</feature>
<dbReference type="AlphaFoldDB" id="A0A0B6YEY0"/>
<sequence>MWCDERSSYELKLVKLNQEMSEFKNRLDSKSIIGNEKHEDFQRDFRLTSLEKQHRKEMNELEGKYNQERVDIEVKLNAICKKFSMTVSEQRSSEILGCQVNSSGNYLKENNNMHDTTVLLEKLEAVEMILSEKDGMLKEIEKVMEGQGKEVSTLKNRLIEK</sequence>
<dbReference type="EMBL" id="HACG01007869">
    <property type="protein sequence ID" value="CEK54734.1"/>
    <property type="molecule type" value="Transcribed_RNA"/>
</dbReference>
<keyword evidence="1" id="KW-0175">Coiled coil</keyword>
<accession>A0A0B6YEY0</accession>
<evidence type="ECO:0000256" key="1">
    <source>
        <dbReference type="SAM" id="Coils"/>
    </source>
</evidence>
<feature type="coiled-coil region" evidence="1">
    <location>
        <begin position="6"/>
        <end position="71"/>
    </location>
</feature>
<reference evidence="2" key="1">
    <citation type="submission" date="2014-12" db="EMBL/GenBank/DDBJ databases">
        <title>Insight into the proteome of Arion vulgaris.</title>
        <authorList>
            <person name="Aradska J."/>
            <person name="Bulat T."/>
            <person name="Smidak R."/>
            <person name="Sarate P."/>
            <person name="Gangsoo J."/>
            <person name="Sialana F."/>
            <person name="Bilban M."/>
            <person name="Lubec G."/>
        </authorList>
    </citation>
    <scope>NUCLEOTIDE SEQUENCE</scope>
    <source>
        <tissue evidence="2">Skin</tissue>
    </source>
</reference>
<evidence type="ECO:0000313" key="2">
    <source>
        <dbReference type="EMBL" id="CEK54734.1"/>
    </source>
</evidence>
<gene>
    <name evidence="2" type="primary">ORF23514</name>
</gene>
<protein>
    <submittedName>
        <fullName evidence="2">Uncharacterized protein</fullName>
    </submittedName>
</protein>
<name>A0A0B6YEY0_9EUPU</name>